<evidence type="ECO:0000313" key="1">
    <source>
        <dbReference type="EMBL" id="MDA6068629.1"/>
    </source>
</evidence>
<dbReference type="RefSeq" id="WP_271334497.1">
    <property type="nucleotide sequence ID" value="NZ_JAMZNK010000004.1"/>
</dbReference>
<dbReference type="Proteomes" id="UP001212170">
    <property type="component" value="Unassembled WGS sequence"/>
</dbReference>
<dbReference type="EMBL" id="JAMZNK010000004">
    <property type="protein sequence ID" value="MDA6068629.1"/>
    <property type="molecule type" value="Genomic_DNA"/>
</dbReference>
<accession>A0ABT4W7W1</accession>
<protein>
    <submittedName>
        <fullName evidence="1">Uncharacterized protein</fullName>
    </submittedName>
</protein>
<evidence type="ECO:0000313" key="2">
    <source>
        <dbReference type="Proteomes" id="UP001212170"/>
    </source>
</evidence>
<name>A0ABT4W7W1_9FLAO</name>
<reference evidence="1 2" key="1">
    <citation type="journal article" date="2023" name="Chemosphere">
        <title>Whole genome analysis of Flavobacterium aziz-sancarii sp. nov., isolated from Ardley Island (Antarctica), revealed a rich resistome and bioremediation potential.</title>
        <authorList>
            <person name="Otur C."/>
            <person name="Okay S."/>
            <person name="Kurt-Kizildogan A."/>
        </authorList>
    </citation>
    <scope>NUCLEOTIDE SEQUENCE [LARGE SCALE GENOMIC DNA]</scope>
    <source>
        <strain evidence="1 2">AC</strain>
    </source>
</reference>
<gene>
    <name evidence="1" type="ORF">NJT12_03260</name>
</gene>
<proteinExistence type="predicted"/>
<keyword evidence="2" id="KW-1185">Reference proteome</keyword>
<organism evidence="1 2">
    <name type="scientific">Flavobacterium azizsancarii</name>
    <dbReference type="NCBI Taxonomy" id="2961580"/>
    <lineage>
        <taxon>Bacteria</taxon>
        <taxon>Pseudomonadati</taxon>
        <taxon>Bacteroidota</taxon>
        <taxon>Flavobacteriia</taxon>
        <taxon>Flavobacteriales</taxon>
        <taxon>Flavobacteriaceae</taxon>
        <taxon>Flavobacterium</taxon>
    </lineage>
</organism>
<comment type="caution">
    <text evidence="1">The sequence shown here is derived from an EMBL/GenBank/DDBJ whole genome shotgun (WGS) entry which is preliminary data.</text>
</comment>
<sequence length="76" mass="8500">MNKILSKNMKLKKKIKALKAEIAGLKKPLQTDSITLVDSSNPNCKVTLSLKDGDFTIQKVTTESKENIELIIKDKK</sequence>